<comment type="catalytic activity">
    <reaction evidence="6 7 8">
        <text>orotidine 5'-phosphate + H(+) = UMP + CO2</text>
        <dbReference type="Rhea" id="RHEA:11596"/>
        <dbReference type="ChEBI" id="CHEBI:15378"/>
        <dbReference type="ChEBI" id="CHEBI:16526"/>
        <dbReference type="ChEBI" id="CHEBI:57538"/>
        <dbReference type="ChEBI" id="CHEBI:57865"/>
        <dbReference type="EC" id="4.1.1.23"/>
    </reaction>
</comment>
<feature type="binding site" evidence="7">
    <location>
        <position position="46"/>
    </location>
    <ligand>
        <name>substrate</name>
    </ligand>
</feature>
<feature type="binding site" evidence="7">
    <location>
        <position position="222"/>
    </location>
    <ligand>
        <name>substrate</name>
    </ligand>
</feature>
<gene>
    <name evidence="7 10" type="primary">pyrF</name>
    <name evidence="10" type="ORF">KKP3000_000346</name>
</gene>
<evidence type="ECO:0000313" key="11">
    <source>
        <dbReference type="Proteomes" id="UP001579974"/>
    </source>
</evidence>
<comment type="subunit">
    <text evidence="7">Homodimer.</text>
</comment>
<feature type="domain" description="Orotidine 5'-phosphate decarboxylase" evidence="9">
    <location>
        <begin position="18"/>
        <end position="238"/>
    </location>
</feature>
<dbReference type="NCBIfam" id="NF001273">
    <property type="entry name" value="PRK00230.1"/>
    <property type="match status" value="1"/>
</dbReference>
<comment type="function">
    <text evidence="1 7">Catalyzes the decarboxylation of orotidine 5'-monophosphate (OMP) to uridine 5'-monophosphate (UMP).</text>
</comment>
<dbReference type="Proteomes" id="UP001579974">
    <property type="component" value="Unassembled WGS sequence"/>
</dbReference>
<name>A0ABV5AH17_9BACL</name>
<comment type="similarity">
    <text evidence="7">Belongs to the OMP decarboxylase family. Type 1 subfamily.</text>
</comment>
<accession>A0ABV5AH17</accession>
<dbReference type="SMART" id="SM00934">
    <property type="entry name" value="OMPdecase"/>
    <property type="match status" value="1"/>
</dbReference>
<proteinExistence type="inferred from homology"/>
<dbReference type="InterPro" id="IPR011060">
    <property type="entry name" value="RibuloseP-bd_barrel"/>
</dbReference>
<dbReference type="Gene3D" id="3.20.20.70">
    <property type="entry name" value="Aldolase class I"/>
    <property type="match status" value="1"/>
</dbReference>
<feature type="binding site" evidence="7">
    <location>
        <position position="202"/>
    </location>
    <ligand>
        <name>substrate</name>
    </ligand>
</feature>
<dbReference type="HAMAP" id="MF_01200_B">
    <property type="entry name" value="OMPdecase_type1_B"/>
    <property type="match status" value="1"/>
</dbReference>
<dbReference type="Pfam" id="PF00215">
    <property type="entry name" value="OMPdecase"/>
    <property type="match status" value="1"/>
</dbReference>
<evidence type="ECO:0000256" key="2">
    <source>
        <dbReference type="ARBA" id="ARBA00004861"/>
    </source>
</evidence>
<evidence type="ECO:0000256" key="1">
    <source>
        <dbReference type="ARBA" id="ARBA00002356"/>
    </source>
</evidence>
<keyword evidence="4 7" id="KW-0665">Pyrimidine biosynthesis</keyword>
<protein>
    <recommendedName>
        <fullName evidence="7">Orotidine 5'-phosphate decarboxylase</fullName>
        <ecNumber evidence="7">4.1.1.23</ecNumber>
    </recommendedName>
    <alternativeName>
        <fullName evidence="7">OMP decarboxylase</fullName>
        <shortName evidence="7">OMPDCase</shortName>
        <shortName evidence="7">OMPdecase</shortName>
    </alternativeName>
</protein>
<dbReference type="InterPro" id="IPR047596">
    <property type="entry name" value="OMPdecase_bac"/>
</dbReference>
<feature type="binding site" evidence="7">
    <location>
        <begin position="73"/>
        <end position="82"/>
    </location>
    <ligand>
        <name>substrate</name>
    </ligand>
</feature>
<evidence type="ECO:0000256" key="5">
    <source>
        <dbReference type="ARBA" id="ARBA00023239"/>
    </source>
</evidence>
<comment type="caution">
    <text evidence="10">The sequence shown here is derived from an EMBL/GenBank/DDBJ whole genome shotgun (WGS) entry which is preliminary data.</text>
</comment>
<evidence type="ECO:0000259" key="9">
    <source>
        <dbReference type="SMART" id="SM00934"/>
    </source>
</evidence>
<feature type="binding site" evidence="7">
    <location>
        <position position="24"/>
    </location>
    <ligand>
        <name>substrate</name>
    </ligand>
</feature>
<keyword evidence="11" id="KW-1185">Reference proteome</keyword>
<dbReference type="PROSITE" id="PS00156">
    <property type="entry name" value="OMPDECASE"/>
    <property type="match status" value="1"/>
</dbReference>
<dbReference type="CDD" id="cd04725">
    <property type="entry name" value="OMP_decarboxylase_like"/>
    <property type="match status" value="1"/>
</dbReference>
<feature type="binding site" evidence="7">
    <location>
        <position position="223"/>
    </location>
    <ligand>
        <name>substrate</name>
    </ligand>
</feature>
<organism evidence="10 11">
    <name type="scientific">Alicyclobacillus fastidiosus</name>
    <dbReference type="NCBI Taxonomy" id="392011"/>
    <lineage>
        <taxon>Bacteria</taxon>
        <taxon>Bacillati</taxon>
        <taxon>Bacillota</taxon>
        <taxon>Bacilli</taxon>
        <taxon>Bacillales</taxon>
        <taxon>Alicyclobacillaceae</taxon>
        <taxon>Alicyclobacillus</taxon>
    </lineage>
</organism>
<dbReference type="PANTHER" id="PTHR32119">
    <property type="entry name" value="OROTIDINE 5'-PHOSPHATE DECARBOXYLASE"/>
    <property type="match status" value="1"/>
</dbReference>
<evidence type="ECO:0000313" key="10">
    <source>
        <dbReference type="EMBL" id="MFB5191572.1"/>
    </source>
</evidence>
<feature type="active site" description="Proton donor" evidence="7">
    <location>
        <position position="75"/>
    </location>
</feature>
<keyword evidence="3 7" id="KW-0210">Decarboxylase</keyword>
<dbReference type="InterPro" id="IPR018089">
    <property type="entry name" value="OMPdecase_AS"/>
</dbReference>
<dbReference type="RefSeq" id="WP_275473086.1">
    <property type="nucleotide sequence ID" value="NZ_CP162940.1"/>
</dbReference>
<evidence type="ECO:0000256" key="3">
    <source>
        <dbReference type="ARBA" id="ARBA00022793"/>
    </source>
</evidence>
<feature type="binding site" evidence="7">
    <location>
        <position position="193"/>
    </location>
    <ligand>
        <name>substrate</name>
    </ligand>
</feature>
<dbReference type="EC" id="4.1.1.23" evidence="7"/>
<evidence type="ECO:0000256" key="7">
    <source>
        <dbReference type="HAMAP-Rule" id="MF_01200"/>
    </source>
</evidence>
<reference evidence="10 11" key="1">
    <citation type="journal article" date="2024" name="Int. J. Mol. Sci.">
        <title>Exploration of Alicyclobacillus spp. Genome in Search of Antibiotic Resistance.</title>
        <authorList>
            <person name="Bucka-Kolendo J."/>
            <person name="Kiousi D.E."/>
            <person name="Dekowska A."/>
            <person name="Mikolajczuk-Szczyrba A."/>
            <person name="Karadedos D.M."/>
            <person name="Michael P."/>
            <person name="Galanis A."/>
            <person name="Sokolowska B."/>
        </authorList>
    </citation>
    <scope>NUCLEOTIDE SEQUENCE [LARGE SCALE GENOMIC DNA]</scope>
    <source>
        <strain evidence="10 11">KKP 3000</strain>
    </source>
</reference>
<sequence>MTVKDALLQSKYDSARKATYLALDVDEPARALELVESFAPVIDGFKVGLELFHRAGMALVDQLLARDLRVFLDMKLHDIPNTVSGALRAICDSPIEMVNVHAQGGRKMLERARETVSASTYQPLLIGVTVLTSLASPDIRELGIEGEPQDAVLRLAKLCLEADLDGVVCSAEELAMLEGVVPSTFERVVPGTRLATDDAHDQQRTKAPGQAMSAGATRLVLGRAVRDAADPMVALQRYWDEMIEGVNRRHGTASR</sequence>
<keyword evidence="5 7" id="KW-0456">Lyase</keyword>
<dbReference type="InterPro" id="IPR001754">
    <property type="entry name" value="OMPdeCOase_dom"/>
</dbReference>
<dbReference type="InterPro" id="IPR014732">
    <property type="entry name" value="OMPdecase"/>
</dbReference>
<evidence type="ECO:0000256" key="4">
    <source>
        <dbReference type="ARBA" id="ARBA00022975"/>
    </source>
</evidence>
<evidence type="ECO:0000256" key="8">
    <source>
        <dbReference type="RuleBase" id="RU000512"/>
    </source>
</evidence>
<comment type="pathway">
    <text evidence="2 7 8">Pyrimidine metabolism; UMP biosynthesis via de novo pathway; UMP from orotate: step 2/2.</text>
</comment>
<dbReference type="NCBIfam" id="TIGR01740">
    <property type="entry name" value="pyrF"/>
    <property type="match status" value="1"/>
</dbReference>
<evidence type="ECO:0000256" key="6">
    <source>
        <dbReference type="ARBA" id="ARBA00049157"/>
    </source>
</evidence>
<dbReference type="SUPFAM" id="SSF51366">
    <property type="entry name" value="Ribulose-phoshate binding barrel"/>
    <property type="match status" value="1"/>
</dbReference>
<feature type="binding site" evidence="7">
    <location>
        <position position="132"/>
    </location>
    <ligand>
        <name>substrate</name>
    </ligand>
</feature>
<dbReference type="InterPro" id="IPR013785">
    <property type="entry name" value="Aldolase_TIM"/>
</dbReference>
<dbReference type="GO" id="GO:0004590">
    <property type="term" value="F:orotidine-5'-phosphate decarboxylase activity"/>
    <property type="evidence" value="ECO:0007669"/>
    <property type="project" value="UniProtKB-EC"/>
</dbReference>
<dbReference type="EMBL" id="JBDXSU010000012">
    <property type="protein sequence ID" value="MFB5191572.1"/>
    <property type="molecule type" value="Genomic_DNA"/>
</dbReference>
<dbReference type="PANTHER" id="PTHR32119:SF2">
    <property type="entry name" value="OROTIDINE 5'-PHOSPHATE DECARBOXYLASE"/>
    <property type="match status" value="1"/>
</dbReference>